<feature type="domain" description="Glucose-methanol-choline oxidoreductase C-terminal" evidence="4">
    <location>
        <begin position="158"/>
        <end position="242"/>
    </location>
</feature>
<evidence type="ECO:0000313" key="5">
    <source>
        <dbReference type="EMBL" id="PIL26414.1"/>
    </source>
</evidence>
<accession>A0A2G8RY46</accession>
<comment type="caution">
    <text evidence="5">The sequence shown here is derived from an EMBL/GenBank/DDBJ whole genome shotgun (WGS) entry which is preliminary data.</text>
</comment>
<protein>
    <recommendedName>
        <fullName evidence="7">Glucose-methanol-choline oxidoreductase N-terminal domain-containing protein</fullName>
    </recommendedName>
</protein>
<dbReference type="Gene3D" id="3.30.560.10">
    <property type="entry name" value="Glucose Oxidase, domain 3"/>
    <property type="match status" value="1"/>
</dbReference>
<feature type="domain" description="Glucose-methanol-choline oxidoreductase N-terminal" evidence="3">
    <location>
        <begin position="50"/>
        <end position="150"/>
    </location>
</feature>
<dbReference type="GO" id="GO:0016614">
    <property type="term" value="F:oxidoreductase activity, acting on CH-OH group of donors"/>
    <property type="evidence" value="ECO:0007669"/>
    <property type="project" value="InterPro"/>
</dbReference>
<name>A0A2G8RY46_9APHY</name>
<proteinExistence type="inferred from homology"/>
<keyword evidence="6" id="KW-1185">Reference proteome</keyword>
<comment type="similarity">
    <text evidence="2">Belongs to the GMC oxidoreductase family.</text>
</comment>
<dbReference type="InterPro" id="IPR000172">
    <property type="entry name" value="GMC_OxRdtase_N"/>
</dbReference>
<comment type="cofactor">
    <cofactor evidence="1">
        <name>FAD</name>
        <dbReference type="ChEBI" id="CHEBI:57692"/>
    </cofactor>
</comment>
<evidence type="ECO:0000259" key="3">
    <source>
        <dbReference type="Pfam" id="PF00732"/>
    </source>
</evidence>
<evidence type="ECO:0008006" key="7">
    <source>
        <dbReference type="Google" id="ProtNLM"/>
    </source>
</evidence>
<evidence type="ECO:0000256" key="1">
    <source>
        <dbReference type="ARBA" id="ARBA00001974"/>
    </source>
</evidence>
<dbReference type="GO" id="GO:0050660">
    <property type="term" value="F:flavin adenine dinucleotide binding"/>
    <property type="evidence" value="ECO:0007669"/>
    <property type="project" value="InterPro"/>
</dbReference>
<gene>
    <name evidence="5" type="ORF">GSI_12171</name>
</gene>
<organism evidence="5 6">
    <name type="scientific">Ganoderma sinense ZZ0214-1</name>
    <dbReference type="NCBI Taxonomy" id="1077348"/>
    <lineage>
        <taxon>Eukaryota</taxon>
        <taxon>Fungi</taxon>
        <taxon>Dikarya</taxon>
        <taxon>Basidiomycota</taxon>
        <taxon>Agaricomycotina</taxon>
        <taxon>Agaricomycetes</taxon>
        <taxon>Polyporales</taxon>
        <taxon>Polyporaceae</taxon>
        <taxon>Ganoderma</taxon>
    </lineage>
</organism>
<dbReference type="InterPro" id="IPR007867">
    <property type="entry name" value="GMC_OxRtase_C"/>
</dbReference>
<dbReference type="OrthoDB" id="269227at2759"/>
<dbReference type="Pfam" id="PF05199">
    <property type="entry name" value="GMC_oxred_C"/>
    <property type="match status" value="2"/>
</dbReference>
<dbReference type="EMBL" id="AYKW01000045">
    <property type="protein sequence ID" value="PIL26414.1"/>
    <property type="molecule type" value="Genomic_DNA"/>
</dbReference>
<feature type="domain" description="Glucose-methanol-choline oxidoreductase C-terminal" evidence="4">
    <location>
        <begin position="275"/>
        <end position="316"/>
    </location>
</feature>
<dbReference type="PANTHER" id="PTHR11552:SF219">
    <property type="entry name" value="GLUCOSE-METHANOL-CHOLINE OXIDOREDUCTASE N-TERMINAL DOMAIN-CONTAINING PROTEIN"/>
    <property type="match status" value="1"/>
</dbReference>
<evidence type="ECO:0000256" key="2">
    <source>
        <dbReference type="ARBA" id="ARBA00010790"/>
    </source>
</evidence>
<dbReference type="AlphaFoldDB" id="A0A2G8RY46"/>
<reference evidence="5 6" key="1">
    <citation type="journal article" date="2015" name="Sci. Rep.">
        <title>Chromosome-level genome map provides insights into diverse defense mechanisms in the medicinal fungus Ganoderma sinense.</title>
        <authorList>
            <person name="Zhu Y."/>
            <person name="Xu J."/>
            <person name="Sun C."/>
            <person name="Zhou S."/>
            <person name="Xu H."/>
            <person name="Nelson D.R."/>
            <person name="Qian J."/>
            <person name="Song J."/>
            <person name="Luo H."/>
            <person name="Xiang L."/>
            <person name="Li Y."/>
            <person name="Xu Z."/>
            <person name="Ji A."/>
            <person name="Wang L."/>
            <person name="Lu S."/>
            <person name="Hayward A."/>
            <person name="Sun W."/>
            <person name="Li X."/>
            <person name="Schwartz D.C."/>
            <person name="Wang Y."/>
            <person name="Chen S."/>
        </authorList>
    </citation>
    <scope>NUCLEOTIDE SEQUENCE [LARGE SCALE GENOMIC DNA]</scope>
    <source>
        <strain evidence="5 6">ZZ0214-1</strain>
    </source>
</reference>
<dbReference type="Proteomes" id="UP000230002">
    <property type="component" value="Unassembled WGS sequence"/>
</dbReference>
<dbReference type="PANTHER" id="PTHR11552">
    <property type="entry name" value="GLUCOSE-METHANOL-CHOLINE GMC OXIDOREDUCTASE"/>
    <property type="match status" value="1"/>
</dbReference>
<dbReference type="SUPFAM" id="SSF54373">
    <property type="entry name" value="FAD-linked reductases, C-terminal domain"/>
    <property type="match status" value="1"/>
</dbReference>
<evidence type="ECO:0000259" key="4">
    <source>
        <dbReference type="Pfam" id="PF05199"/>
    </source>
</evidence>
<dbReference type="Gene3D" id="3.50.50.60">
    <property type="entry name" value="FAD/NAD(P)-binding domain"/>
    <property type="match status" value="1"/>
</dbReference>
<dbReference type="STRING" id="1077348.A0A2G8RY46"/>
<dbReference type="InterPro" id="IPR012132">
    <property type="entry name" value="GMC_OxRdtase"/>
</dbReference>
<dbReference type="SUPFAM" id="SSF51905">
    <property type="entry name" value="FAD/NAD(P)-binding domain"/>
    <property type="match status" value="1"/>
</dbReference>
<sequence length="327" mass="36146">MLPFSLCRAPSSYVGHELLACVRPVFGIVHRALQKVGIEPYSDLNSPKKPALERQARLKICTDTLVTRVELVTEGEDMHATGVEFENTNSRKAWKCYFAKARREVVLCGGALGSPQVLMLRLGPKEHLESKATPVICDLPAVGSYLQDHTLLSANIPPKSIGSVQLASSNPRVRPDVDLGYFNDPEDYVPLRKSIRLAQRIAVEVREQRYLLKDFIVPESSDDEVLSAYIRASLGTCFHYVSAPMWHGDAMGAEAYGVRRRMGRGGVWGAEAYGARPSVVDTQLRVHKMRGLRVCDASVFPKNVGAHMMEPTIMVAEQCGDILRAAK</sequence>
<evidence type="ECO:0000313" key="6">
    <source>
        <dbReference type="Proteomes" id="UP000230002"/>
    </source>
</evidence>
<dbReference type="InterPro" id="IPR036188">
    <property type="entry name" value="FAD/NAD-bd_sf"/>
</dbReference>
<dbReference type="Pfam" id="PF00732">
    <property type="entry name" value="GMC_oxred_N"/>
    <property type="match status" value="1"/>
</dbReference>